<evidence type="ECO:0000256" key="1">
    <source>
        <dbReference type="ARBA" id="ARBA00001954"/>
    </source>
</evidence>
<dbReference type="SUPFAM" id="SSF51197">
    <property type="entry name" value="Clavaminate synthase-like"/>
    <property type="match status" value="1"/>
</dbReference>
<comment type="cofactor">
    <cofactor evidence="1">
        <name>Fe(2+)</name>
        <dbReference type="ChEBI" id="CHEBI:29033"/>
    </cofactor>
</comment>
<dbReference type="STRING" id="1867956.BJF95_17015"/>
<sequence length="286" mass="31745">MAEVCAKTAETACEEFPRKGYTVLPKFYSEQDDVEPIREGIRVILERICHKYGVEALTDTSWNAMTKAYPALIAQNRAWGGEVYDAVKQIPAFMQLVTKAANQDIFQTLRPGSVPGIAAGGYGIRIDNPHEEKFRAHWHQEFPTQLRSVDGIVFWTPLLPVTKEMGPVQIAEGSHAEGIIPVYSNDGGANKTGAYALFMDRVDERLARYDVVAPLTTPGDLVLMDFLTMHQGGHNVSNIPRWSIQFRYFNYADPVGTRIGWCGSFAAGIEFGKVLPELVAKPEPTP</sequence>
<dbReference type="Pfam" id="PF05721">
    <property type="entry name" value="PhyH"/>
    <property type="match status" value="1"/>
</dbReference>
<keyword evidence="2" id="KW-0560">Oxidoreductase</keyword>
<dbReference type="InterPro" id="IPR008775">
    <property type="entry name" value="Phytyl_CoA_dOase-like"/>
</dbReference>
<dbReference type="PANTHER" id="PTHR20883:SF48">
    <property type="entry name" value="ECTOINE DIOXYGENASE"/>
    <property type="match status" value="1"/>
</dbReference>
<keyword evidence="2" id="KW-0223">Dioxygenase</keyword>
<dbReference type="Proteomes" id="UP000186894">
    <property type="component" value="Unassembled WGS sequence"/>
</dbReference>
<dbReference type="AlphaFoldDB" id="A0A1Q8ZSZ8"/>
<keyword evidence="3" id="KW-1185">Reference proteome</keyword>
<dbReference type="Gene3D" id="2.60.120.620">
    <property type="entry name" value="q2cbj1_9rhob like domain"/>
    <property type="match status" value="1"/>
</dbReference>
<reference evidence="2 3" key="1">
    <citation type="submission" date="2016-09" db="EMBL/GenBank/DDBJ databases">
        <title>Rhizobium oryziradicis sp. nov., isolated from the root of rice.</title>
        <authorList>
            <person name="Zhao J."/>
            <person name="Zhang X."/>
        </authorList>
    </citation>
    <scope>NUCLEOTIDE SEQUENCE [LARGE SCALE GENOMIC DNA]</scope>
    <source>
        <strain evidence="2 3">N19</strain>
    </source>
</reference>
<accession>A0A1Q8ZSZ8</accession>
<name>A0A1Q8ZSZ8_9HYPH</name>
<dbReference type="RefSeq" id="WP_075639323.1">
    <property type="nucleotide sequence ID" value="NZ_MKIM01000025.1"/>
</dbReference>
<protein>
    <submittedName>
        <fullName evidence="2">Phytanoyl-CoA dioxygenase</fullName>
    </submittedName>
</protein>
<gene>
    <name evidence="2" type="ORF">BJF95_17015</name>
</gene>
<comment type="caution">
    <text evidence="2">The sequence shown here is derived from an EMBL/GenBank/DDBJ whole genome shotgun (WGS) entry which is preliminary data.</text>
</comment>
<organism evidence="2 3">
    <name type="scientific">Rhizobium oryziradicis</name>
    <dbReference type="NCBI Taxonomy" id="1867956"/>
    <lineage>
        <taxon>Bacteria</taxon>
        <taxon>Pseudomonadati</taxon>
        <taxon>Pseudomonadota</taxon>
        <taxon>Alphaproteobacteria</taxon>
        <taxon>Hyphomicrobiales</taxon>
        <taxon>Rhizobiaceae</taxon>
        <taxon>Rhizobium/Agrobacterium group</taxon>
        <taxon>Rhizobium</taxon>
    </lineage>
</organism>
<dbReference type="PANTHER" id="PTHR20883">
    <property type="entry name" value="PHYTANOYL-COA DIOXYGENASE DOMAIN CONTAINING 1"/>
    <property type="match status" value="1"/>
</dbReference>
<evidence type="ECO:0000313" key="2">
    <source>
        <dbReference type="EMBL" id="OLP45058.1"/>
    </source>
</evidence>
<dbReference type="EMBL" id="MKIM01000025">
    <property type="protein sequence ID" value="OLP45058.1"/>
    <property type="molecule type" value="Genomic_DNA"/>
</dbReference>
<evidence type="ECO:0000313" key="3">
    <source>
        <dbReference type="Proteomes" id="UP000186894"/>
    </source>
</evidence>
<dbReference type="GO" id="GO:0016706">
    <property type="term" value="F:2-oxoglutarate-dependent dioxygenase activity"/>
    <property type="evidence" value="ECO:0007669"/>
    <property type="project" value="UniProtKB-ARBA"/>
</dbReference>
<proteinExistence type="predicted"/>
<dbReference type="GO" id="GO:0005506">
    <property type="term" value="F:iron ion binding"/>
    <property type="evidence" value="ECO:0007669"/>
    <property type="project" value="UniProtKB-ARBA"/>
</dbReference>
<dbReference type="OrthoDB" id="2560571at2"/>